<dbReference type="EMBL" id="JAQQWL010000010">
    <property type="protein sequence ID" value="KAK8054477.1"/>
    <property type="molecule type" value="Genomic_DNA"/>
</dbReference>
<accession>A0ABR1U6E0</accession>
<dbReference type="RefSeq" id="XP_066713123.1">
    <property type="nucleotide sequence ID" value="XM_066860953.1"/>
</dbReference>
<feature type="compositionally biased region" description="Basic and acidic residues" evidence="1">
    <location>
        <begin position="56"/>
        <end position="69"/>
    </location>
</feature>
<reference evidence="2 3" key="1">
    <citation type="submission" date="2023-01" db="EMBL/GenBank/DDBJ databases">
        <title>Analysis of 21 Apiospora genomes using comparative genomics revels a genus with tremendous synthesis potential of carbohydrate active enzymes and secondary metabolites.</title>
        <authorList>
            <person name="Sorensen T."/>
        </authorList>
    </citation>
    <scope>NUCLEOTIDE SEQUENCE [LARGE SCALE GENOMIC DNA]</scope>
    <source>
        <strain evidence="2 3">CBS 135458</strain>
    </source>
</reference>
<name>A0ABR1U6E0_9PEZI</name>
<organism evidence="2 3">
    <name type="scientific">Apiospora phragmitis</name>
    <dbReference type="NCBI Taxonomy" id="2905665"/>
    <lineage>
        <taxon>Eukaryota</taxon>
        <taxon>Fungi</taxon>
        <taxon>Dikarya</taxon>
        <taxon>Ascomycota</taxon>
        <taxon>Pezizomycotina</taxon>
        <taxon>Sordariomycetes</taxon>
        <taxon>Xylariomycetidae</taxon>
        <taxon>Amphisphaeriales</taxon>
        <taxon>Apiosporaceae</taxon>
        <taxon>Apiospora</taxon>
    </lineage>
</organism>
<dbReference type="GeneID" id="92094016"/>
<proteinExistence type="predicted"/>
<keyword evidence="3" id="KW-1185">Reference proteome</keyword>
<sequence>MLQQRAPAGEGIAYADFRTLHEGIWWFAVSGRFNLGDATIAAGFHAKHVTLKEKLTTREKGVPEEEGRLAGEASTPNNSTLPPNRFSLKSAAPIDDHASTDDGTEKGTIDARATFRLFRIFGALMRDDDSRRLFIAWPIACLVNLEGKSPALHAADAHS</sequence>
<evidence type="ECO:0000313" key="2">
    <source>
        <dbReference type="EMBL" id="KAK8054477.1"/>
    </source>
</evidence>
<gene>
    <name evidence="2" type="ORF">PG994_009544</name>
</gene>
<evidence type="ECO:0000313" key="3">
    <source>
        <dbReference type="Proteomes" id="UP001480595"/>
    </source>
</evidence>
<protein>
    <submittedName>
        <fullName evidence="2">Uncharacterized protein</fullName>
    </submittedName>
</protein>
<comment type="caution">
    <text evidence="2">The sequence shown here is derived from an EMBL/GenBank/DDBJ whole genome shotgun (WGS) entry which is preliminary data.</text>
</comment>
<dbReference type="Proteomes" id="UP001480595">
    <property type="component" value="Unassembled WGS sequence"/>
</dbReference>
<feature type="region of interest" description="Disordered" evidence="1">
    <location>
        <begin position="56"/>
        <end position="106"/>
    </location>
</feature>
<feature type="compositionally biased region" description="Basic and acidic residues" evidence="1">
    <location>
        <begin position="94"/>
        <end position="106"/>
    </location>
</feature>
<evidence type="ECO:0000256" key="1">
    <source>
        <dbReference type="SAM" id="MobiDB-lite"/>
    </source>
</evidence>